<dbReference type="InterPro" id="IPR025202">
    <property type="entry name" value="PLD-like_dom"/>
</dbReference>
<dbReference type="Gene3D" id="3.40.50.300">
    <property type="entry name" value="P-loop containing nucleotide triphosphate hydrolases"/>
    <property type="match status" value="2"/>
</dbReference>
<dbReference type="InterPro" id="IPR058403">
    <property type="entry name" value="DUF8090"/>
</dbReference>
<dbReference type="Pfam" id="PF13091">
    <property type="entry name" value="PLDc_2"/>
    <property type="match status" value="1"/>
</dbReference>
<dbReference type="SUPFAM" id="SSF56024">
    <property type="entry name" value="Phospholipase D/nuclease"/>
    <property type="match status" value="1"/>
</dbReference>
<dbReference type="GO" id="GO:0016787">
    <property type="term" value="F:hydrolase activity"/>
    <property type="evidence" value="ECO:0007669"/>
    <property type="project" value="InterPro"/>
</dbReference>
<dbReference type="Pfam" id="PF11907">
    <property type="entry name" value="DUF3427"/>
    <property type="match status" value="1"/>
</dbReference>
<dbReference type="PANTHER" id="PTHR47396:SF1">
    <property type="entry name" value="ATP-DEPENDENT HELICASE IRC3-RELATED"/>
    <property type="match status" value="1"/>
</dbReference>
<dbReference type="Proteomes" id="UP000288929">
    <property type="component" value="Chromosome"/>
</dbReference>
<dbReference type="InterPro" id="IPR014001">
    <property type="entry name" value="Helicase_ATP-bd"/>
</dbReference>
<dbReference type="PROSITE" id="PS51192">
    <property type="entry name" value="HELICASE_ATP_BIND_1"/>
    <property type="match status" value="1"/>
</dbReference>
<dbReference type="InterPro" id="IPR001736">
    <property type="entry name" value="PLipase_D/transphosphatidylase"/>
</dbReference>
<feature type="region of interest" description="Disordered" evidence="1">
    <location>
        <begin position="192"/>
        <end position="215"/>
    </location>
</feature>
<dbReference type="SUPFAM" id="SSF52540">
    <property type="entry name" value="P-loop containing nucleoside triphosphate hydrolases"/>
    <property type="match status" value="1"/>
</dbReference>
<dbReference type="Pfam" id="PF00271">
    <property type="entry name" value="Helicase_C"/>
    <property type="match status" value="1"/>
</dbReference>
<dbReference type="CDD" id="cd09204">
    <property type="entry name" value="PLDc_N_DEXD_b2"/>
    <property type="match status" value="1"/>
</dbReference>
<dbReference type="Gene3D" id="3.30.870.10">
    <property type="entry name" value="Endonuclease Chain A"/>
    <property type="match status" value="1"/>
</dbReference>
<protein>
    <submittedName>
        <fullName evidence="2">Type I restriction enzyme EcoKI subunit R</fullName>
    </submittedName>
</protein>
<dbReference type="PROSITE" id="PS51194">
    <property type="entry name" value="HELICASE_CTER"/>
    <property type="match status" value="1"/>
</dbReference>
<gene>
    <name evidence="2" type="ORF">CPELA_06845</name>
</gene>
<dbReference type="SMART" id="SM00490">
    <property type="entry name" value="HELICc"/>
    <property type="match status" value="1"/>
</dbReference>
<evidence type="ECO:0000256" key="1">
    <source>
        <dbReference type="SAM" id="MobiDB-lite"/>
    </source>
</evidence>
<dbReference type="RefSeq" id="WP_229718424.1">
    <property type="nucleotide sequence ID" value="NZ_BMCX01000003.1"/>
</dbReference>
<dbReference type="InterPro" id="IPR021835">
    <property type="entry name" value="DUF3427"/>
</dbReference>
<dbReference type="PANTHER" id="PTHR47396">
    <property type="entry name" value="TYPE I RESTRICTION ENZYME ECOKI R PROTEIN"/>
    <property type="match status" value="1"/>
</dbReference>
<name>A0A410W9K3_9CORY</name>
<feature type="compositionally biased region" description="Basic and acidic residues" evidence="1">
    <location>
        <begin position="192"/>
        <end position="202"/>
    </location>
</feature>
<dbReference type="GO" id="GO:0005829">
    <property type="term" value="C:cytosol"/>
    <property type="evidence" value="ECO:0007669"/>
    <property type="project" value="TreeGrafter"/>
</dbReference>
<dbReference type="SMART" id="SM00487">
    <property type="entry name" value="DEXDc"/>
    <property type="match status" value="1"/>
</dbReference>
<dbReference type="Pfam" id="PF26350">
    <property type="entry name" value="DUF8090"/>
    <property type="match status" value="1"/>
</dbReference>
<dbReference type="GO" id="GO:0005524">
    <property type="term" value="F:ATP binding"/>
    <property type="evidence" value="ECO:0007669"/>
    <property type="project" value="InterPro"/>
</dbReference>
<proteinExistence type="predicted"/>
<organism evidence="2 3">
    <name type="scientific">Corynebacterium pelargi</name>
    <dbReference type="NCBI Taxonomy" id="1471400"/>
    <lineage>
        <taxon>Bacteria</taxon>
        <taxon>Bacillati</taxon>
        <taxon>Actinomycetota</taxon>
        <taxon>Actinomycetes</taxon>
        <taxon>Mycobacteriales</taxon>
        <taxon>Corynebacteriaceae</taxon>
        <taxon>Corynebacterium</taxon>
    </lineage>
</organism>
<keyword evidence="3" id="KW-1185">Reference proteome</keyword>
<evidence type="ECO:0000313" key="2">
    <source>
        <dbReference type="EMBL" id="QAU52631.1"/>
    </source>
</evidence>
<dbReference type="InterPro" id="IPR001650">
    <property type="entry name" value="Helicase_C-like"/>
</dbReference>
<dbReference type="EMBL" id="CP035299">
    <property type="protein sequence ID" value="QAU52631.1"/>
    <property type="molecule type" value="Genomic_DNA"/>
</dbReference>
<dbReference type="GO" id="GO:0003677">
    <property type="term" value="F:DNA binding"/>
    <property type="evidence" value="ECO:0007669"/>
    <property type="project" value="InterPro"/>
</dbReference>
<dbReference type="CDD" id="cd18799">
    <property type="entry name" value="SF2_C_EcoAI-like"/>
    <property type="match status" value="1"/>
</dbReference>
<dbReference type="KEGG" id="cpeg:CPELA_06845"/>
<evidence type="ECO:0000313" key="3">
    <source>
        <dbReference type="Proteomes" id="UP000288929"/>
    </source>
</evidence>
<dbReference type="PROSITE" id="PS50035">
    <property type="entry name" value="PLD"/>
    <property type="match status" value="1"/>
</dbReference>
<dbReference type="Pfam" id="PF04851">
    <property type="entry name" value="ResIII"/>
    <property type="match status" value="1"/>
</dbReference>
<dbReference type="AlphaFoldDB" id="A0A410W9K3"/>
<dbReference type="GO" id="GO:0006793">
    <property type="term" value="P:phosphorus metabolic process"/>
    <property type="evidence" value="ECO:0007669"/>
    <property type="project" value="UniProtKB-ARBA"/>
</dbReference>
<accession>A0A410W9K3</accession>
<dbReference type="InterPro" id="IPR027417">
    <property type="entry name" value="P-loop_NTPase"/>
</dbReference>
<dbReference type="CDD" id="cd18032">
    <property type="entry name" value="DEXHc_RE_I_III_res"/>
    <property type="match status" value="1"/>
</dbReference>
<dbReference type="InterPro" id="IPR050742">
    <property type="entry name" value="Helicase_Restrict-Modif_Enz"/>
</dbReference>
<dbReference type="InterPro" id="IPR006935">
    <property type="entry name" value="Helicase/UvrB_N"/>
</dbReference>
<sequence>MFPLSTTLEDDLTFGFLNHTHPSEQIYHPRLIANEQDNTMAAAIRQELLHCKSFTFSVAFITSSALALLKTALLNFQGRGTIITSRYLDFNDPVTFRELRLLKNVDVYIHDDLDAGFHAKGYVFEKADGVTAIVGSSNLTDKALLQNREWNLKFSALPDGDIALQLQRLLKHQVEKCIPLSEEWIRQYEAERQPPKFPDPTRDPLPPRGRILPNPMQSEALDNIEKIRAAGNRRALVISATGTGKTILAALAVRAAKPKRMLFIAHRQQILEKAQSEFQRVLGCKDNELGLFVGKYKELDRRYVFASVQSLNSAGVLESIDPEAFDYVIVDEVHRSGAKSYVKLIETLQPKFLLGLTATPERTDGFNVFELFDYNVAYEIRLTKALEARMLVPFHYYGVTDYSFSGTDSVDEHTDLSRLVAEERVKYVLQMLRTYGHADGVCGLMFCSRKEEAAKLSEILNGSELNGRKLRTATLSGDDSIEHRNRTVQRLEDGELDYILTVDIFNEGVDIPAVNQIVMLRPTQSAIIFIQQLGRGLRKAKNKDHLRVIDFIGNYKNNYLIPLALMGEQGRKTGRIKRGVVATKGDNSIAGLSSINFDQIAEERILKSIDSAPLHHLKEVKKEILAMQDRLNRVPKLIDFALRDSIDPVTLANTTGSLKNYWDVLYKIGLRPTPPNEAQANFLYFFSKELLPGKRPHELLLMQGLLDHGELSSVEFETLLARKSLSQNPQLLESTYRVLDFSFYAKPIFGDTPPVQRDRDMLRLNDLFITCMEDETFAQDIRDIVETGLLISEQSFNNADTLIYEERYSRREIARLLNYSKDKSETFFGYAADQETMTIPIFVTYRKDHRFSEETSYGDEFLSHDLLKWYTRSRRRISTPEVKRILSGDYRLLLFAQRSKDDKEEFYYLGDVFTQSARQEKQASGQGGVDIVQIDLSLEVPLSDEMFRYFTANGEMIDA</sequence>
<dbReference type="REBASE" id="297776">
    <property type="entry name" value="Cpe1363ORF6845P"/>
</dbReference>
<reference evidence="2 3" key="1">
    <citation type="submission" date="2019-01" db="EMBL/GenBank/DDBJ databases">
        <authorList>
            <person name="Ruckert C."/>
            <person name="Busche T."/>
            <person name="Kalinowski J."/>
        </authorList>
    </citation>
    <scope>NUCLEOTIDE SEQUENCE [LARGE SCALE GENOMIC DNA]</scope>
    <source>
        <strain evidence="2 3">136/3</strain>
    </source>
</reference>